<evidence type="ECO:0000313" key="4">
    <source>
        <dbReference type="EMBL" id="CAF9934196.1"/>
    </source>
</evidence>
<proteinExistence type="predicted"/>
<feature type="compositionally biased region" description="Acidic residues" evidence="3">
    <location>
        <begin position="810"/>
        <end position="820"/>
    </location>
</feature>
<feature type="compositionally biased region" description="Basic and acidic residues" evidence="3">
    <location>
        <begin position="32"/>
        <end position="45"/>
    </location>
</feature>
<sequence length="880" mass="96121">MPSTLRDKERERDPDTPRSKEKSRHKSKRSSRKVDKASTPPERRSTNASPAPKPRRASMPIPELERSSKTDAPLASKTSLAYPSFSKAHSKEAIGSRENVVNPRTSYYTPDPTDLDRGKGSRAEVKLNDTSNLPPPHRAPPSPPETTMDQKVTTEKVKGGTVKKERKGTDLQKHADDLKRKLGRTASNASDREKERPLHSSKSKTSVRESEREGDKPAKSAKSSKPSTPSNLRPKTATVEDSASATSLRRSASSAQSSILKSETSKGSTIDSDATSVAPNQIKIQRPTTPPQRDRDSSPPTDPDSSPRTPTITEPQFPPSRKETPAFSALNDYGMTSALGESPMPPPPPPALELPMPRVDYLMQNGGLPQSVPRSLLGAGLSTQAPLPIATVAAQAEKFFGPLSKILEDYTKVISRSGSLAVATGYRSVARRLLDRLESVFARDISSETCTCMLCQMSPLSEAELEDKRGVSWGEILEYVCGRQELPQWPAFVMDSAQAGLGISAPDHVPPMQKLDVDVPEEFRDHYIRQSKKTKMSVDRWLDSQPQQPSSPPQDVDDETLTFAMLTRLEPEQRPIFSSLAGVQPSRPPSTAPPTAEAAPISSELELLQKTGLAIQRLYRLSKPPRDPESAMYLLNNPALHNVLATLAAISDPEWDILTSGRFDGFLRSGADDHPITTAPAPPPSRGASRGSYLAPRITTPSIPPSRGPTPFSRGPTPSPATAGAPVALDEETEIAVLAEVEREIFLSMDHLEHAFEALHYKAEAVRQALRERGAGLAQANQRRRGIFDMDSRTGTPASYIGEGHKAWESETDDGIDDGMSEIAPDDSASNVSSSRHRRHKRRTERRTPAPVEEEDEEEEEDGGKSKTGSKAGSKTWRWI</sequence>
<keyword evidence="5" id="KW-1185">Reference proteome</keyword>
<feature type="compositionally biased region" description="Basic and acidic residues" evidence="3">
    <location>
        <begin position="167"/>
        <end position="180"/>
    </location>
</feature>
<dbReference type="PANTHER" id="PTHR15074">
    <property type="entry name" value="METHYL-CPG-BINDING PROTEIN"/>
    <property type="match status" value="1"/>
</dbReference>
<dbReference type="OrthoDB" id="5373744at2759"/>
<dbReference type="GO" id="GO:0003677">
    <property type="term" value="F:DNA binding"/>
    <property type="evidence" value="ECO:0007669"/>
    <property type="project" value="InterPro"/>
</dbReference>
<feature type="compositionally biased region" description="Basic and acidic residues" evidence="3">
    <location>
        <begin position="114"/>
        <end position="127"/>
    </location>
</feature>
<feature type="compositionally biased region" description="Polar residues" evidence="3">
    <location>
        <begin position="259"/>
        <end position="287"/>
    </location>
</feature>
<feature type="region of interest" description="Disordered" evidence="3">
    <location>
        <begin position="786"/>
        <end position="880"/>
    </location>
</feature>
<feature type="compositionally biased region" description="Pro residues" evidence="3">
    <location>
        <begin position="343"/>
        <end position="352"/>
    </location>
</feature>
<protein>
    <submittedName>
        <fullName evidence="4">Uncharacterized protein</fullName>
    </submittedName>
</protein>
<comment type="subcellular location">
    <subcellularLocation>
        <location evidence="1">Nucleus</location>
    </subcellularLocation>
</comment>
<name>A0A8H3FXQ8_9LECA</name>
<feature type="region of interest" description="Disordered" evidence="3">
    <location>
        <begin position="669"/>
        <end position="725"/>
    </location>
</feature>
<dbReference type="EMBL" id="CAJPDT010000075">
    <property type="protein sequence ID" value="CAF9934196.1"/>
    <property type="molecule type" value="Genomic_DNA"/>
</dbReference>
<reference evidence="4" key="1">
    <citation type="submission" date="2021-03" db="EMBL/GenBank/DDBJ databases">
        <authorList>
            <person name="Tagirdzhanova G."/>
        </authorList>
    </citation>
    <scope>NUCLEOTIDE SEQUENCE</scope>
</reference>
<feature type="compositionally biased region" description="Low complexity" evidence="3">
    <location>
        <begin position="867"/>
        <end position="880"/>
    </location>
</feature>
<dbReference type="Proteomes" id="UP000664534">
    <property type="component" value="Unassembled WGS sequence"/>
</dbReference>
<dbReference type="GO" id="GO:0005634">
    <property type="term" value="C:nucleus"/>
    <property type="evidence" value="ECO:0007669"/>
    <property type="project" value="UniProtKB-SubCell"/>
</dbReference>
<comment type="caution">
    <text evidence="4">The sequence shown here is derived from an EMBL/GenBank/DDBJ whole genome shotgun (WGS) entry which is preliminary data.</text>
</comment>
<keyword evidence="2" id="KW-0539">Nucleus</keyword>
<evidence type="ECO:0000256" key="2">
    <source>
        <dbReference type="ARBA" id="ARBA00023242"/>
    </source>
</evidence>
<feature type="region of interest" description="Disordered" evidence="3">
    <location>
        <begin position="534"/>
        <end position="557"/>
    </location>
</feature>
<evidence type="ECO:0000256" key="3">
    <source>
        <dbReference type="SAM" id="MobiDB-lite"/>
    </source>
</evidence>
<feature type="compositionally biased region" description="Basic and acidic residues" evidence="3">
    <location>
        <begin position="206"/>
        <end position="218"/>
    </location>
</feature>
<feature type="compositionally biased region" description="Pro residues" evidence="3">
    <location>
        <begin position="133"/>
        <end position="144"/>
    </location>
</feature>
<feature type="compositionally biased region" description="Acidic residues" evidence="3">
    <location>
        <begin position="852"/>
        <end position="862"/>
    </location>
</feature>
<feature type="compositionally biased region" description="Basic residues" evidence="3">
    <location>
        <begin position="835"/>
        <end position="845"/>
    </location>
</feature>
<evidence type="ECO:0000256" key="1">
    <source>
        <dbReference type="ARBA" id="ARBA00004123"/>
    </source>
</evidence>
<dbReference type="PANTHER" id="PTHR15074:SF5">
    <property type="entry name" value="5-METHYLCYTOSINE G_T MISMATCH-SPECIFIC DNA GLYCOSYLASE"/>
    <property type="match status" value="1"/>
</dbReference>
<accession>A0A8H3FXQ8</accession>
<feature type="compositionally biased region" description="Basic and acidic residues" evidence="3">
    <location>
        <begin position="1"/>
        <end position="20"/>
    </location>
</feature>
<feature type="compositionally biased region" description="Basic residues" evidence="3">
    <location>
        <begin position="21"/>
        <end position="31"/>
    </location>
</feature>
<feature type="region of interest" description="Disordered" evidence="3">
    <location>
        <begin position="1"/>
        <end position="327"/>
    </location>
</feature>
<evidence type="ECO:0000313" key="5">
    <source>
        <dbReference type="Proteomes" id="UP000664534"/>
    </source>
</evidence>
<dbReference type="AlphaFoldDB" id="A0A8H3FXQ8"/>
<feature type="region of interest" description="Disordered" evidence="3">
    <location>
        <begin position="335"/>
        <end position="354"/>
    </location>
</feature>
<dbReference type="InterPro" id="IPR045138">
    <property type="entry name" value="MeCP2/MBD4"/>
</dbReference>
<feature type="compositionally biased region" description="Low complexity" evidence="3">
    <location>
        <begin position="242"/>
        <end position="258"/>
    </location>
</feature>
<organism evidence="4 5">
    <name type="scientific">Imshaugia aleurites</name>
    <dbReference type="NCBI Taxonomy" id="172621"/>
    <lineage>
        <taxon>Eukaryota</taxon>
        <taxon>Fungi</taxon>
        <taxon>Dikarya</taxon>
        <taxon>Ascomycota</taxon>
        <taxon>Pezizomycotina</taxon>
        <taxon>Lecanoromycetes</taxon>
        <taxon>OSLEUM clade</taxon>
        <taxon>Lecanoromycetidae</taxon>
        <taxon>Lecanorales</taxon>
        <taxon>Lecanorineae</taxon>
        <taxon>Parmeliaceae</taxon>
        <taxon>Imshaugia</taxon>
    </lineage>
</organism>
<gene>
    <name evidence="4" type="ORF">IMSHALPRED_009623</name>
</gene>